<feature type="domain" description="MbtH-like" evidence="1">
    <location>
        <begin position="4"/>
        <end position="54"/>
    </location>
</feature>
<dbReference type="GO" id="GO:0005829">
    <property type="term" value="C:cytosol"/>
    <property type="evidence" value="ECO:0007669"/>
    <property type="project" value="TreeGrafter"/>
</dbReference>
<dbReference type="PANTHER" id="PTHR38444:SF1">
    <property type="entry name" value="ENTEROBACTIN BIOSYNTHESIS PROTEIN YBDZ"/>
    <property type="match status" value="1"/>
</dbReference>
<dbReference type="SMART" id="SM00923">
    <property type="entry name" value="MbtH"/>
    <property type="match status" value="1"/>
</dbReference>
<dbReference type="RefSeq" id="WP_121006453.1">
    <property type="nucleotide sequence ID" value="NZ_RBXO01000001.1"/>
</dbReference>
<evidence type="ECO:0000313" key="2">
    <source>
        <dbReference type="EMBL" id="RKT54665.1"/>
    </source>
</evidence>
<gene>
    <name evidence="2" type="ORF">C8E97_3312</name>
</gene>
<comment type="caution">
    <text evidence="2">The sequence shown here is derived from an EMBL/GenBank/DDBJ whole genome shotgun (WGS) entry which is preliminary data.</text>
</comment>
<dbReference type="GO" id="GO:0019290">
    <property type="term" value="P:siderophore biosynthetic process"/>
    <property type="evidence" value="ECO:0007669"/>
    <property type="project" value="TreeGrafter"/>
</dbReference>
<dbReference type="InterPro" id="IPR037407">
    <property type="entry name" value="MLP_fam"/>
</dbReference>
<dbReference type="InterPro" id="IPR038020">
    <property type="entry name" value="MbtH-like_sf"/>
</dbReference>
<dbReference type="PANTHER" id="PTHR38444">
    <property type="entry name" value="ENTEROBACTIN BIOSYNTHESIS PROTEIN YBDZ"/>
    <property type="match status" value="1"/>
</dbReference>
<dbReference type="AlphaFoldDB" id="A0A495W1S3"/>
<evidence type="ECO:0000259" key="1">
    <source>
        <dbReference type="SMART" id="SM00923"/>
    </source>
</evidence>
<dbReference type="OrthoDB" id="7584480at2"/>
<dbReference type="SUPFAM" id="SSF160582">
    <property type="entry name" value="MbtH-like"/>
    <property type="match status" value="1"/>
</dbReference>
<proteinExistence type="predicted"/>
<dbReference type="Pfam" id="PF03621">
    <property type="entry name" value="MbtH"/>
    <property type="match status" value="1"/>
</dbReference>
<sequence>MDVNPFDDNDLDQLVLVNDEGLHSLWPAVLDVPAGWAVVFGPAARSACVAVVNERWTDQRPRRRTARSAEPGA</sequence>
<dbReference type="Gene3D" id="3.90.820.10">
    <property type="entry name" value="Structural Genomics, Unknown Function 30-nov-00 1gh9 Mol_id"/>
    <property type="match status" value="1"/>
</dbReference>
<reference evidence="2 3" key="1">
    <citation type="submission" date="2018-10" db="EMBL/GenBank/DDBJ databases">
        <title>Sequencing the genomes of 1000 actinobacteria strains.</title>
        <authorList>
            <person name="Klenk H.-P."/>
        </authorList>
    </citation>
    <scope>NUCLEOTIDE SEQUENCE [LARGE SCALE GENOMIC DNA]</scope>
    <source>
        <strain evidence="2 3">DSM 43800</strain>
    </source>
</reference>
<name>A0A495W1S3_9PSEU</name>
<evidence type="ECO:0000313" key="3">
    <source>
        <dbReference type="Proteomes" id="UP000282084"/>
    </source>
</evidence>
<organism evidence="2 3">
    <name type="scientific">Saccharothrix australiensis</name>
    <dbReference type="NCBI Taxonomy" id="2072"/>
    <lineage>
        <taxon>Bacteria</taxon>
        <taxon>Bacillati</taxon>
        <taxon>Actinomycetota</taxon>
        <taxon>Actinomycetes</taxon>
        <taxon>Pseudonocardiales</taxon>
        <taxon>Pseudonocardiaceae</taxon>
        <taxon>Saccharothrix</taxon>
    </lineage>
</organism>
<keyword evidence="3" id="KW-1185">Reference proteome</keyword>
<dbReference type="Proteomes" id="UP000282084">
    <property type="component" value="Unassembled WGS sequence"/>
</dbReference>
<accession>A0A495W1S3</accession>
<dbReference type="InterPro" id="IPR005153">
    <property type="entry name" value="MbtH-like_dom"/>
</dbReference>
<protein>
    <submittedName>
        <fullName evidence="2">MbtH protein</fullName>
    </submittedName>
</protein>
<dbReference type="EMBL" id="RBXO01000001">
    <property type="protein sequence ID" value="RKT54665.1"/>
    <property type="molecule type" value="Genomic_DNA"/>
</dbReference>